<gene>
    <name evidence="2" type="ORF">Vbra_6426</name>
</gene>
<dbReference type="InParanoid" id="A0A0G4H0Q2"/>
<evidence type="ECO:0000256" key="1">
    <source>
        <dbReference type="SAM" id="SignalP"/>
    </source>
</evidence>
<feature type="chain" id="PRO_5005190803" description="Dickkopf N-terminal cysteine-rich domain-containing protein" evidence="1">
    <location>
        <begin position="20"/>
        <end position="163"/>
    </location>
</feature>
<dbReference type="Proteomes" id="UP000041254">
    <property type="component" value="Unassembled WGS sequence"/>
</dbReference>
<name>A0A0G4H0Q2_VITBC</name>
<organism evidence="2 3">
    <name type="scientific">Vitrella brassicaformis (strain CCMP3155)</name>
    <dbReference type="NCBI Taxonomy" id="1169540"/>
    <lineage>
        <taxon>Eukaryota</taxon>
        <taxon>Sar</taxon>
        <taxon>Alveolata</taxon>
        <taxon>Colpodellida</taxon>
        <taxon>Vitrellaceae</taxon>
        <taxon>Vitrella</taxon>
    </lineage>
</organism>
<dbReference type="PhylomeDB" id="A0A0G4H0Q2"/>
<proteinExistence type="predicted"/>
<dbReference type="AlphaFoldDB" id="A0A0G4H0Q2"/>
<protein>
    <recommendedName>
        <fullName evidence="4">Dickkopf N-terminal cysteine-rich domain-containing protein</fullName>
    </recommendedName>
</protein>
<keyword evidence="3" id="KW-1185">Reference proteome</keyword>
<accession>A0A0G4H0Q2</accession>
<evidence type="ECO:0000313" key="3">
    <source>
        <dbReference type="Proteomes" id="UP000041254"/>
    </source>
</evidence>
<evidence type="ECO:0008006" key="4">
    <source>
        <dbReference type="Google" id="ProtNLM"/>
    </source>
</evidence>
<evidence type="ECO:0000313" key="2">
    <source>
        <dbReference type="EMBL" id="CEM37134.1"/>
    </source>
</evidence>
<sequence length="163" mass="18380">MVLLAASLLLMAVWMPSTAVALAADEGLTTVDDQLLLSDEDVDEPLVSSGGLRGLQSCIASYSKKQCKKTSHCCSHNCVNGQCRKGGDLNGIGQRCRYDNDCHSHYCSNGKCKERGHHGDHHDDHNDHDNHHDDRCKKDHDCKRGFYCWKKHHDHKYGKCRRH</sequence>
<feature type="signal peptide" evidence="1">
    <location>
        <begin position="1"/>
        <end position="19"/>
    </location>
</feature>
<reference evidence="2 3" key="1">
    <citation type="submission" date="2014-11" db="EMBL/GenBank/DDBJ databases">
        <authorList>
            <person name="Zhu J."/>
            <person name="Qi W."/>
            <person name="Song R."/>
        </authorList>
    </citation>
    <scope>NUCLEOTIDE SEQUENCE [LARGE SCALE GENOMIC DNA]</scope>
</reference>
<dbReference type="EMBL" id="CDMY01000929">
    <property type="protein sequence ID" value="CEM37134.1"/>
    <property type="molecule type" value="Genomic_DNA"/>
</dbReference>
<dbReference type="VEuPathDB" id="CryptoDB:Vbra_6426"/>
<keyword evidence="1" id="KW-0732">Signal</keyword>